<feature type="transmembrane region" description="Helical" evidence="5">
    <location>
        <begin position="58"/>
        <end position="80"/>
    </location>
</feature>
<dbReference type="SUPFAM" id="SSF90123">
    <property type="entry name" value="ABC transporter transmembrane region"/>
    <property type="match status" value="1"/>
</dbReference>
<evidence type="ECO:0000256" key="1">
    <source>
        <dbReference type="ARBA" id="ARBA00004141"/>
    </source>
</evidence>
<protein>
    <recommendedName>
        <fullName evidence="6">ABC transmembrane type-1 domain-containing protein</fullName>
    </recommendedName>
</protein>
<feature type="non-terminal residue" evidence="7">
    <location>
        <position position="279"/>
    </location>
</feature>
<dbReference type="EMBL" id="UINC01042713">
    <property type="protein sequence ID" value="SVB45718.1"/>
    <property type="molecule type" value="Genomic_DNA"/>
</dbReference>
<feature type="domain" description="ABC transmembrane type-1" evidence="6">
    <location>
        <begin position="23"/>
        <end position="279"/>
    </location>
</feature>
<keyword evidence="3 5" id="KW-1133">Transmembrane helix</keyword>
<feature type="transmembrane region" description="Helical" evidence="5">
    <location>
        <begin position="138"/>
        <end position="157"/>
    </location>
</feature>
<feature type="transmembrane region" description="Helical" evidence="5">
    <location>
        <begin position="242"/>
        <end position="264"/>
    </location>
</feature>
<sequence>MTNIEILKRLYKDYTKKYLHKIFLAVFFSILVAGSTSATAWLLDPAIEKIFINKDQTLIFIIPILIIAAFSTKGISLYMAKVLMIKVAEEVKKRIQIDMLSSFIKSDTEIIENKHSGKYISNLNFDVNQITGMLSNSFLSFFKDGLTLIGLLTVMFFQNWKLSLIAIIMIPIASITAKRLGKRMGKVATEAQEKSGDLNKYLIDLFKNHKIIKIFQRENYEYLRSEKFVNDLKEKSIKIATIFIRATPIMEILTGIMIAILIFYSGKLIMNEQLSINNF</sequence>
<organism evidence="7">
    <name type="scientific">marine metagenome</name>
    <dbReference type="NCBI Taxonomy" id="408172"/>
    <lineage>
        <taxon>unclassified sequences</taxon>
        <taxon>metagenomes</taxon>
        <taxon>ecological metagenomes</taxon>
    </lineage>
</organism>
<evidence type="ECO:0000256" key="5">
    <source>
        <dbReference type="SAM" id="Phobius"/>
    </source>
</evidence>
<reference evidence="7" key="1">
    <citation type="submission" date="2018-05" db="EMBL/GenBank/DDBJ databases">
        <authorList>
            <person name="Lanie J.A."/>
            <person name="Ng W.-L."/>
            <person name="Kazmierczak K.M."/>
            <person name="Andrzejewski T.M."/>
            <person name="Davidsen T.M."/>
            <person name="Wayne K.J."/>
            <person name="Tettelin H."/>
            <person name="Glass J.I."/>
            <person name="Rusch D."/>
            <person name="Podicherti R."/>
            <person name="Tsui H.-C.T."/>
            <person name="Winkler M.E."/>
        </authorList>
    </citation>
    <scope>NUCLEOTIDE SEQUENCE</scope>
</reference>
<gene>
    <name evidence="7" type="ORF">METZ01_LOCUS198572</name>
</gene>
<keyword evidence="2 5" id="KW-0812">Transmembrane</keyword>
<dbReference type="InterPro" id="IPR039421">
    <property type="entry name" value="Type_1_exporter"/>
</dbReference>
<dbReference type="PANTHER" id="PTHR24221">
    <property type="entry name" value="ATP-BINDING CASSETTE SUB-FAMILY B"/>
    <property type="match status" value="1"/>
</dbReference>
<dbReference type="InterPro" id="IPR011527">
    <property type="entry name" value="ABC1_TM_dom"/>
</dbReference>
<dbReference type="PANTHER" id="PTHR24221:SF654">
    <property type="entry name" value="ATP-BINDING CASSETTE SUB-FAMILY B MEMBER 6"/>
    <property type="match status" value="1"/>
</dbReference>
<evidence type="ECO:0000256" key="3">
    <source>
        <dbReference type="ARBA" id="ARBA00022989"/>
    </source>
</evidence>
<evidence type="ECO:0000256" key="4">
    <source>
        <dbReference type="ARBA" id="ARBA00023136"/>
    </source>
</evidence>
<evidence type="ECO:0000313" key="7">
    <source>
        <dbReference type="EMBL" id="SVB45718.1"/>
    </source>
</evidence>
<dbReference type="GO" id="GO:0005524">
    <property type="term" value="F:ATP binding"/>
    <property type="evidence" value="ECO:0007669"/>
    <property type="project" value="InterPro"/>
</dbReference>
<name>A0A382E4V5_9ZZZZ</name>
<proteinExistence type="predicted"/>
<feature type="transmembrane region" description="Helical" evidence="5">
    <location>
        <begin position="163"/>
        <end position="181"/>
    </location>
</feature>
<dbReference type="GO" id="GO:0034040">
    <property type="term" value="F:ATPase-coupled lipid transmembrane transporter activity"/>
    <property type="evidence" value="ECO:0007669"/>
    <property type="project" value="TreeGrafter"/>
</dbReference>
<keyword evidence="4 5" id="KW-0472">Membrane</keyword>
<dbReference type="Pfam" id="PF00664">
    <property type="entry name" value="ABC_membrane"/>
    <property type="match status" value="1"/>
</dbReference>
<dbReference type="GO" id="GO:0016020">
    <property type="term" value="C:membrane"/>
    <property type="evidence" value="ECO:0007669"/>
    <property type="project" value="UniProtKB-SubCell"/>
</dbReference>
<evidence type="ECO:0000259" key="6">
    <source>
        <dbReference type="PROSITE" id="PS50929"/>
    </source>
</evidence>
<evidence type="ECO:0000256" key="2">
    <source>
        <dbReference type="ARBA" id="ARBA00022692"/>
    </source>
</evidence>
<dbReference type="CDD" id="cd18552">
    <property type="entry name" value="ABC_6TM_MsbA_like"/>
    <property type="match status" value="1"/>
</dbReference>
<accession>A0A382E4V5</accession>
<dbReference type="InterPro" id="IPR036640">
    <property type="entry name" value="ABC1_TM_sf"/>
</dbReference>
<dbReference type="AlphaFoldDB" id="A0A382E4V5"/>
<dbReference type="Gene3D" id="1.20.1560.10">
    <property type="entry name" value="ABC transporter type 1, transmembrane domain"/>
    <property type="match status" value="1"/>
</dbReference>
<dbReference type="GO" id="GO:0140359">
    <property type="term" value="F:ABC-type transporter activity"/>
    <property type="evidence" value="ECO:0007669"/>
    <property type="project" value="InterPro"/>
</dbReference>
<dbReference type="PROSITE" id="PS50929">
    <property type="entry name" value="ABC_TM1F"/>
    <property type="match status" value="1"/>
</dbReference>
<comment type="subcellular location">
    <subcellularLocation>
        <location evidence="1">Membrane</location>
        <topology evidence="1">Multi-pass membrane protein</topology>
    </subcellularLocation>
</comment>
<feature type="transmembrane region" description="Helical" evidence="5">
    <location>
        <begin position="21"/>
        <end position="43"/>
    </location>
</feature>